<protein>
    <submittedName>
        <fullName evidence="3">Alpha/beta-hydrolase</fullName>
    </submittedName>
</protein>
<feature type="chain" id="PRO_5025499652" evidence="1">
    <location>
        <begin position="20"/>
        <end position="432"/>
    </location>
</feature>
<keyword evidence="4" id="KW-1185">Reference proteome</keyword>
<dbReference type="Pfam" id="PF12697">
    <property type="entry name" value="Abhydrolase_6"/>
    <property type="match status" value="1"/>
</dbReference>
<gene>
    <name evidence="3" type="ORF">K491DRAFT_713479</name>
</gene>
<sequence>MAPSISSVLLLVFAGLATAKQCQNFTIPVDITARQGKFLEIPLEGNLDATTFSQLLTQNGANYTATLLQGYQTLQGSYNISAKYCIPDNEKPGPIVQVLSHGIGFDKSYWDLSYNNYNYSYVEVATDYGYSTLAIDRLGIGASSHGDPWNEIQAVAEVEALNAVTTKLRRGEIPQIKNKFSKVVHVGHSFGSVESYWLSALYPSNTDGLILTGYSTASFITTTIAAWNLHIARLNQPYRLGDASPPAGFGFEDLEKGLQALAHKFDIGLSDQDIWNTIATTEVSNLIQGYNETICPLNYSSGYLTWSDLTANQFTFLWPGRYDIGLGLVAEATKQPVTPGEILTIGSAPKTSPFNGPVLVFTGEYDQPFCGGNCYAASPSIPAQAKAQFPKASAFVPYIQPHTAHGLNVHYNATAGYKYIQSFLSSHGLAAA</sequence>
<dbReference type="EMBL" id="MU004314">
    <property type="protein sequence ID" value="KAF2658539.1"/>
    <property type="molecule type" value="Genomic_DNA"/>
</dbReference>
<reference evidence="3" key="1">
    <citation type="journal article" date="2020" name="Stud. Mycol.">
        <title>101 Dothideomycetes genomes: a test case for predicting lifestyles and emergence of pathogens.</title>
        <authorList>
            <person name="Haridas S."/>
            <person name="Albert R."/>
            <person name="Binder M."/>
            <person name="Bloem J."/>
            <person name="Labutti K."/>
            <person name="Salamov A."/>
            <person name="Andreopoulos B."/>
            <person name="Baker S."/>
            <person name="Barry K."/>
            <person name="Bills G."/>
            <person name="Bluhm B."/>
            <person name="Cannon C."/>
            <person name="Castanera R."/>
            <person name="Culley D."/>
            <person name="Daum C."/>
            <person name="Ezra D."/>
            <person name="Gonzalez J."/>
            <person name="Henrissat B."/>
            <person name="Kuo A."/>
            <person name="Liang C."/>
            <person name="Lipzen A."/>
            <person name="Lutzoni F."/>
            <person name="Magnuson J."/>
            <person name="Mondo S."/>
            <person name="Nolan M."/>
            <person name="Ohm R."/>
            <person name="Pangilinan J."/>
            <person name="Park H.-J."/>
            <person name="Ramirez L."/>
            <person name="Alfaro M."/>
            <person name="Sun H."/>
            <person name="Tritt A."/>
            <person name="Yoshinaga Y."/>
            <person name="Zwiers L.-H."/>
            <person name="Turgeon B."/>
            <person name="Goodwin S."/>
            <person name="Spatafora J."/>
            <person name="Crous P."/>
            <person name="Grigoriev I."/>
        </authorList>
    </citation>
    <scope>NUCLEOTIDE SEQUENCE</scope>
    <source>
        <strain evidence="3">CBS 122681</strain>
    </source>
</reference>
<dbReference type="OrthoDB" id="190201at2759"/>
<dbReference type="GO" id="GO:0016787">
    <property type="term" value="F:hydrolase activity"/>
    <property type="evidence" value="ECO:0007669"/>
    <property type="project" value="UniProtKB-KW"/>
</dbReference>
<accession>A0A6A6TEX1</accession>
<dbReference type="AlphaFoldDB" id="A0A6A6TEX1"/>
<evidence type="ECO:0000313" key="4">
    <source>
        <dbReference type="Proteomes" id="UP000799324"/>
    </source>
</evidence>
<evidence type="ECO:0000313" key="3">
    <source>
        <dbReference type="EMBL" id="KAF2658539.1"/>
    </source>
</evidence>
<dbReference type="Proteomes" id="UP000799324">
    <property type="component" value="Unassembled WGS sequence"/>
</dbReference>
<feature type="domain" description="AB hydrolase-1" evidence="2">
    <location>
        <begin position="98"/>
        <end position="266"/>
    </location>
</feature>
<organism evidence="3 4">
    <name type="scientific">Lophiostoma macrostomum CBS 122681</name>
    <dbReference type="NCBI Taxonomy" id="1314788"/>
    <lineage>
        <taxon>Eukaryota</taxon>
        <taxon>Fungi</taxon>
        <taxon>Dikarya</taxon>
        <taxon>Ascomycota</taxon>
        <taxon>Pezizomycotina</taxon>
        <taxon>Dothideomycetes</taxon>
        <taxon>Pleosporomycetidae</taxon>
        <taxon>Pleosporales</taxon>
        <taxon>Lophiostomataceae</taxon>
        <taxon>Lophiostoma</taxon>
    </lineage>
</organism>
<dbReference type="InterPro" id="IPR029058">
    <property type="entry name" value="AB_hydrolase_fold"/>
</dbReference>
<evidence type="ECO:0000259" key="2">
    <source>
        <dbReference type="Pfam" id="PF12697"/>
    </source>
</evidence>
<proteinExistence type="predicted"/>
<dbReference type="InterPro" id="IPR000073">
    <property type="entry name" value="AB_hydrolase_1"/>
</dbReference>
<evidence type="ECO:0000256" key="1">
    <source>
        <dbReference type="SAM" id="SignalP"/>
    </source>
</evidence>
<dbReference type="SUPFAM" id="SSF53474">
    <property type="entry name" value="alpha/beta-Hydrolases"/>
    <property type="match status" value="1"/>
</dbReference>
<feature type="signal peptide" evidence="1">
    <location>
        <begin position="1"/>
        <end position="19"/>
    </location>
</feature>
<keyword evidence="3" id="KW-0378">Hydrolase</keyword>
<name>A0A6A6TEX1_9PLEO</name>
<keyword evidence="1" id="KW-0732">Signal</keyword>
<dbReference type="Gene3D" id="3.40.50.1820">
    <property type="entry name" value="alpha/beta hydrolase"/>
    <property type="match status" value="1"/>
</dbReference>